<dbReference type="PANTHER" id="PTHR42939:SF1">
    <property type="entry name" value="ABC TRANSPORTER ATP-BINDING PROTEIN ALBC-RELATED"/>
    <property type="match status" value="1"/>
</dbReference>
<dbReference type="PANTHER" id="PTHR42939">
    <property type="entry name" value="ABC TRANSPORTER ATP-BINDING PROTEIN ALBC-RELATED"/>
    <property type="match status" value="1"/>
</dbReference>
<dbReference type="RefSeq" id="WP_074471352.1">
    <property type="nucleotide sequence ID" value="NZ_FMUN01000004.1"/>
</dbReference>
<keyword evidence="2" id="KW-0547">Nucleotide-binding</keyword>
<keyword evidence="1" id="KW-0813">Transport</keyword>
<dbReference type="AlphaFoldDB" id="A0A1G5EI96"/>
<dbReference type="EMBL" id="FMUN01000004">
    <property type="protein sequence ID" value="SCY26729.1"/>
    <property type="molecule type" value="Genomic_DNA"/>
</dbReference>
<feature type="domain" description="ABC transporter" evidence="4">
    <location>
        <begin position="18"/>
        <end position="255"/>
    </location>
</feature>
<sequence>MVSLISFGGNRTTAEPPLETRTLSKVFTDRQWFRRPRKVTALNGLSLQLRPGEAFGLVGPNGAGKSTTIKLLLGLLFPSDGAAWINGAPASQAPSRKSLGFLPENPALYGHLSPWETLMGAARVHGLSTSTASERITYLLDELGLSGVTGKPLRKFSKGMLQRAAIGHALAGTPNLLILDEPLSGLDPIWRKQVVNLLVDFRDRGGTILFSSHILADVERLADRIGILHGGELQRVGSPSEIVADHLSEYVIRSKGEQEPAGVGARLEGGNRWVAISHPDSLWSMLHKLEEAGHQILEVRPAGPGLEDAMTQMIGDWSITTKNNVSTAPE</sequence>
<proteinExistence type="predicted"/>
<gene>
    <name evidence="5" type="ORF">SAMN05661077_1643</name>
</gene>
<dbReference type="Pfam" id="PF00005">
    <property type="entry name" value="ABC_tran"/>
    <property type="match status" value="1"/>
</dbReference>
<dbReference type="SMART" id="SM00382">
    <property type="entry name" value="AAA"/>
    <property type="match status" value="1"/>
</dbReference>
<dbReference type="InterPro" id="IPR003439">
    <property type="entry name" value="ABC_transporter-like_ATP-bd"/>
</dbReference>
<dbReference type="SUPFAM" id="SSF52540">
    <property type="entry name" value="P-loop containing nucleoside triphosphate hydrolases"/>
    <property type="match status" value="1"/>
</dbReference>
<name>A0A1G5EI96_9GAMM</name>
<evidence type="ECO:0000256" key="1">
    <source>
        <dbReference type="ARBA" id="ARBA00022448"/>
    </source>
</evidence>
<dbReference type="PROSITE" id="PS50893">
    <property type="entry name" value="ABC_TRANSPORTER_2"/>
    <property type="match status" value="1"/>
</dbReference>
<evidence type="ECO:0000313" key="5">
    <source>
        <dbReference type="EMBL" id="SCY26729.1"/>
    </source>
</evidence>
<dbReference type="Gene3D" id="3.40.50.300">
    <property type="entry name" value="P-loop containing nucleotide triphosphate hydrolases"/>
    <property type="match status" value="1"/>
</dbReference>
<keyword evidence="3 5" id="KW-0067">ATP-binding</keyword>
<dbReference type="InterPro" id="IPR027417">
    <property type="entry name" value="P-loop_NTPase"/>
</dbReference>
<reference evidence="6" key="1">
    <citation type="submission" date="2016-10" db="EMBL/GenBank/DDBJ databases">
        <authorList>
            <person name="Varghese N."/>
        </authorList>
    </citation>
    <scope>NUCLEOTIDE SEQUENCE [LARGE SCALE GENOMIC DNA]</scope>
    <source>
        <strain evidence="6">HL 19</strain>
    </source>
</reference>
<evidence type="ECO:0000256" key="2">
    <source>
        <dbReference type="ARBA" id="ARBA00022741"/>
    </source>
</evidence>
<evidence type="ECO:0000256" key="3">
    <source>
        <dbReference type="ARBA" id="ARBA00022840"/>
    </source>
</evidence>
<dbReference type="Proteomes" id="UP000183104">
    <property type="component" value="Unassembled WGS sequence"/>
</dbReference>
<dbReference type="GO" id="GO:0005524">
    <property type="term" value="F:ATP binding"/>
    <property type="evidence" value="ECO:0007669"/>
    <property type="project" value="UniProtKB-KW"/>
</dbReference>
<evidence type="ECO:0000313" key="6">
    <source>
        <dbReference type="Proteomes" id="UP000183104"/>
    </source>
</evidence>
<dbReference type="OrthoDB" id="9778547at2"/>
<dbReference type="CDD" id="cd03230">
    <property type="entry name" value="ABC_DR_subfamily_A"/>
    <property type="match status" value="1"/>
</dbReference>
<organism evidence="5 6">
    <name type="scientific">Thiohalorhabdus denitrificans</name>
    <dbReference type="NCBI Taxonomy" id="381306"/>
    <lineage>
        <taxon>Bacteria</taxon>
        <taxon>Pseudomonadati</taxon>
        <taxon>Pseudomonadota</taxon>
        <taxon>Gammaproteobacteria</taxon>
        <taxon>Thiohalorhabdales</taxon>
        <taxon>Thiohalorhabdaceae</taxon>
        <taxon>Thiohalorhabdus</taxon>
    </lineage>
</organism>
<evidence type="ECO:0000259" key="4">
    <source>
        <dbReference type="PROSITE" id="PS50893"/>
    </source>
</evidence>
<keyword evidence="6" id="KW-1185">Reference proteome</keyword>
<dbReference type="GO" id="GO:0016887">
    <property type="term" value="F:ATP hydrolysis activity"/>
    <property type="evidence" value="ECO:0007669"/>
    <property type="project" value="InterPro"/>
</dbReference>
<dbReference type="InterPro" id="IPR051782">
    <property type="entry name" value="ABC_Transporter_VariousFunc"/>
</dbReference>
<dbReference type="InterPro" id="IPR003593">
    <property type="entry name" value="AAA+_ATPase"/>
</dbReference>
<protein>
    <submittedName>
        <fullName evidence="5">ABC-2 type transport system ATP-binding protein</fullName>
    </submittedName>
</protein>
<accession>A0A1G5EI96</accession>